<dbReference type="Proteomes" id="UP000466332">
    <property type="component" value="Unassembled WGS sequence"/>
</dbReference>
<keyword evidence="3" id="KW-0547">Nucleotide-binding</keyword>
<comment type="caution">
    <text evidence="6">The sequence shown here is derived from an EMBL/GenBank/DDBJ whole genome shotgun (WGS) entry which is preliminary data.</text>
</comment>
<reference evidence="6 7" key="1">
    <citation type="submission" date="2019-12" db="EMBL/GenBank/DDBJ databases">
        <title>Novel species isolated from a subtropical stream in China.</title>
        <authorList>
            <person name="Lu H."/>
        </authorList>
    </citation>
    <scope>NUCLEOTIDE SEQUENCE [LARGE SCALE GENOMIC DNA]</scope>
    <source>
        <strain evidence="6 7">FT109W</strain>
    </source>
</reference>
<gene>
    <name evidence="6" type="ORF">GTP55_03205</name>
</gene>
<dbReference type="InterPro" id="IPR017871">
    <property type="entry name" value="ABC_transporter-like_CS"/>
</dbReference>
<keyword evidence="2" id="KW-1003">Cell membrane</keyword>
<dbReference type="EMBL" id="WWCS01000002">
    <property type="protein sequence ID" value="MYN38374.1"/>
    <property type="molecule type" value="Genomic_DNA"/>
</dbReference>
<dbReference type="InterPro" id="IPR003439">
    <property type="entry name" value="ABC_transporter-like_ATP-bd"/>
</dbReference>
<evidence type="ECO:0000313" key="6">
    <source>
        <dbReference type="EMBL" id="MYN38374.1"/>
    </source>
</evidence>
<dbReference type="InterPro" id="IPR027417">
    <property type="entry name" value="P-loop_NTPase"/>
</dbReference>
<dbReference type="RefSeq" id="WP_161043540.1">
    <property type="nucleotide sequence ID" value="NZ_WWCS01000002.1"/>
</dbReference>
<dbReference type="Gene3D" id="3.40.50.300">
    <property type="entry name" value="P-loop containing nucleotide triphosphate hydrolases"/>
    <property type="match status" value="1"/>
</dbReference>
<dbReference type="CDD" id="cd03230">
    <property type="entry name" value="ABC_DR_subfamily_A"/>
    <property type="match status" value="1"/>
</dbReference>
<evidence type="ECO:0000256" key="2">
    <source>
        <dbReference type="ARBA" id="ARBA00022475"/>
    </source>
</evidence>
<dbReference type="SMART" id="SM00382">
    <property type="entry name" value="AAA"/>
    <property type="match status" value="1"/>
</dbReference>
<organism evidence="6 7">
    <name type="scientific">Duganella margarita</name>
    <dbReference type="NCBI Taxonomy" id="2692170"/>
    <lineage>
        <taxon>Bacteria</taxon>
        <taxon>Pseudomonadati</taxon>
        <taxon>Pseudomonadota</taxon>
        <taxon>Betaproteobacteria</taxon>
        <taxon>Burkholderiales</taxon>
        <taxon>Oxalobacteraceae</taxon>
        <taxon>Telluria group</taxon>
        <taxon>Duganella</taxon>
    </lineage>
</organism>
<evidence type="ECO:0000259" key="5">
    <source>
        <dbReference type="PROSITE" id="PS50893"/>
    </source>
</evidence>
<protein>
    <submittedName>
        <fullName evidence="6">ATP-binding cassette domain-containing protein</fullName>
    </submittedName>
</protein>
<sequence length="246" mass="26663">MIDFQGLSKVYGSFNAVKPLTLTVQRGEVFGFLGPNGAGKTTTIRMMMGILVPSGGRVLIDGLDCHAEPAEVKRRVGYLPDTPVFYDYLRGREILQFVAEMHGYPRADAAARSARLLAEFGLTEAGEDYAVNYSLGMKKRLGLACALIHDPAVLILDEPINGLDPRASRDVQERLLAAAARGVTIFVSTHLLDMAEKLCDRVGIIHRGELVATGTLDQIRAESSASGSLEDVFLKITDEAAEETPQ</sequence>
<evidence type="ECO:0000256" key="4">
    <source>
        <dbReference type="ARBA" id="ARBA00022840"/>
    </source>
</evidence>
<dbReference type="PROSITE" id="PS00211">
    <property type="entry name" value="ABC_TRANSPORTER_1"/>
    <property type="match status" value="1"/>
</dbReference>
<dbReference type="Pfam" id="PF00005">
    <property type="entry name" value="ABC_tran"/>
    <property type="match status" value="1"/>
</dbReference>
<dbReference type="GO" id="GO:0005524">
    <property type="term" value="F:ATP binding"/>
    <property type="evidence" value="ECO:0007669"/>
    <property type="project" value="UniProtKB-KW"/>
</dbReference>
<dbReference type="PROSITE" id="PS50893">
    <property type="entry name" value="ABC_TRANSPORTER_2"/>
    <property type="match status" value="1"/>
</dbReference>
<dbReference type="SUPFAM" id="SSF52540">
    <property type="entry name" value="P-loop containing nucleoside triphosphate hydrolases"/>
    <property type="match status" value="1"/>
</dbReference>
<dbReference type="InterPro" id="IPR051782">
    <property type="entry name" value="ABC_Transporter_VariousFunc"/>
</dbReference>
<proteinExistence type="predicted"/>
<dbReference type="PANTHER" id="PTHR42939:SF1">
    <property type="entry name" value="ABC TRANSPORTER ATP-BINDING PROTEIN ALBC-RELATED"/>
    <property type="match status" value="1"/>
</dbReference>
<evidence type="ECO:0000313" key="7">
    <source>
        <dbReference type="Proteomes" id="UP000466332"/>
    </source>
</evidence>
<evidence type="ECO:0000256" key="1">
    <source>
        <dbReference type="ARBA" id="ARBA00022448"/>
    </source>
</evidence>
<dbReference type="PANTHER" id="PTHR42939">
    <property type="entry name" value="ABC TRANSPORTER ATP-BINDING PROTEIN ALBC-RELATED"/>
    <property type="match status" value="1"/>
</dbReference>
<name>A0ABW9WD69_9BURK</name>
<feature type="domain" description="ABC transporter" evidence="5">
    <location>
        <begin position="2"/>
        <end position="232"/>
    </location>
</feature>
<keyword evidence="7" id="KW-1185">Reference proteome</keyword>
<evidence type="ECO:0000256" key="3">
    <source>
        <dbReference type="ARBA" id="ARBA00022741"/>
    </source>
</evidence>
<dbReference type="InterPro" id="IPR003593">
    <property type="entry name" value="AAA+_ATPase"/>
</dbReference>
<keyword evidence="1" id="KW-0813">Transport</keyword>
<accession>A0ABW9WD69</accession>
<keyword evidence="4 6" id="KW-0067">ATP-binding</keyword>
<keyword evidence="2" id="KW-0472">Membrane</keyword>